<dbReference type="GO" id="GO:0005524">
    <property type="term" value="F:ATP binding"/>
    <property type="evidence" value="ECO:0007669"/>
    <property type="project" value="InterPro"/>
</dbReference>
<feature type="region of interest" description="Disordered" evidence="1">
    <location>
        <begin position="836"/>
        <end position="872"/>
    </location>
</feature>
<sequence length="872" mass="96523">MPSNVEDVPEIPPSPQQLSVKLYSLSDVEHLLQESDTPSHTAPGGLNIGMPPLPLQVSIHLYPLSDLSHNSAFSVSEAGSFEQEVLPSPERTSISLYPVPEIEQSAITSDNAEDIRDTFPSPPRLNLNLYSLPDVRNILADTTSLVSAPDAISSREPFPISHSINLFHNDYVSRWADSTLYQTPTPRFPEIPLHSISELSSPVPNKIYPTEIKIAVSPPQEQVLEVGSENVDAVGGPVLREELASSLPASSLSRTNLQSLQRFGSPVDSRTRRQDGSEDVPATQPLDQPESSTTGHVGEIDVAEAFNASNISIGGGEAETLKDAQIDAWRGTGPEFIMDGQGGEGEANIVDYDAALYQVNSALHVPFVGEVAEIVGNLLELFRRMKQNKERAYSIASKCVEILVLFNEKASWIKISELSMFAGELIAAFVKVKELVGVWSGYSRVKAFLNQTKIKEDLNQCEMFLEPASDIVQIKIDRLRDLAYKMNEFRDREEIFEEAGLLIRPSAKPISTVSQGKKAEPSSHQGPETNPYRQEGRFEPHQQIELSRIPKIMNSEVACDATKPVFKGRHSDLWIGLWIGRISVALKELKYDKDSSIQARKRLEKEALVWSRLQHNNILPFYGIVTDLGSQAQLVVPWQENGNVLEYVKTHLQASKFALLSDAADGLGYLHSKSIIHGHVKCTNILVKSTGQACVCDFHMSNLSGEIAPREGLSSQSPRWASKETLSGQPPTMESDVYSFGISILELITGDRPYANVDSEAKVTNMIMSQTAQTRPRDESSMNLLSDELWGLMLQCWRDPPSRPRIGVLGVLLTKLGRLEEENIRARNMVDIEAEVQTERQEQMDVETHEDDVQVTRDSGPPPSTSDPRVDL</sequence>
<dbReference type="CDD" id="cd21037">
    <property type="entry name" value="MLKL_NTD"/>
    <property type="match status" value="1"/>
</dbReference>
<dbReference type="InterPro" id="IPR001245">
    <property type="entry name" value="Ser-Thr/Tyr_kinase_cat_dom"/>
</dbReference>
<dbReference type="GO" id="GO:0005737">
    <property type="term" value="C:cytoplasm"/>
    <property type="evidence" value="ECO:0007669"/>
    <property type="project" value="TreeGrafter"/>
</dbReference>
<evidence type="ECO:0000256" key="1">
    <source>
        <dbReference type="SAM" id="MobiDB-lite"/>
    </source>
</evidence>
<dbReference type="Pfam" id="PF07714">
    <property type="entry name" value="PK_Tyr_Ser-Thr"/>
    <property type="match status" value="1"/>
</dbReference>
<evidence type="ECO:0000259" key="2">
    <source>
        <dbReference type="PROSITE" id="PS50011"/>
    </source>
</evidence>
<dbReference type="AlphaFoldDB" id="A0A9P6EC01"/>
<proteinExistence type="predicted"/>
<dbReference type="PROSITE" id="PS50011">
    <property type="entry name" value="PROTEIN_KINASE_DOM"/>
    <property type="match status" value="1"/>
</dbReference>
<feature type="region of interest" description="Disordered" evidence="1">
    <location>
        <begin position="257"/>
        <end position="294"/>
    </location>
</feature>
<evidence type="ECO:0000313" key="3">
    <source>
        <dbReference type="EMBL" id="KAF9526297.1"/>
    </source>
</evidence>
<evidence type="ECO:0000313" key="4">
    <source>
        <dbReference type="Proteomes" id="UP000807306"/>
    </source>
</evidence>
<protein>
    <recommendedName>
        <fullName evidence="2">Protein kinase domain-containing protein</fullName>
    </recommendedName>
</protein>
<feature type="compositionally biased region" description="Polar residues" evidence="1">
    <location>
        <begin position="522"/>
        <end position="532"/>
    </location>
</feature>
<accession>A0A9P6EC01</accession>
<name>A0A9P6EC01_9AGAR</name>
<dbReference type="InterPro" id="IPR050167">
    <property type="entry name" value="Ser_Thr_protein_kinase"/>
</dbReference>
<gene>
    <name evidence="3" type="ORF">CPB83DRAFT_493148</name>
</gene>
<dbReference type="Gene3D" id="1.10.510.10">
    <property type="entry name" value="Transferase(Phosphotransferase) domain 1"/>
    <property type="match status" value="1"/>
</dbReference>
<feature type="region of interest" description="Disordered" evidence="1">
    <location>
        <begin position="512"/>
        <end position="536"/>
    </location>
</feature>
<comment type="caution">
    <text evidence="3">The sequence shown here is derived from an EMBL/GenBank/DDBJ whole genome shotgun (WGS) entry which is preliminary data.</text>
</comment>
<dbReference type="InterPro" id="IPR011009">
    <property type="entry name" value="Kinase-like_dom_sf"/>
</dbReference>
<dbReference type="OrthoDB" id="5966500at2759"/>
<reference evidence="3" key="1">
    <citation type="submission" date="2020-11" db="EMBL/GenBank/DDBJ databases">
        <authorList>
            <consortium name="DOE Joint Genome Institute"/>
            <person name="Ahrendt S."/>
            <person name="Riley R."/>
            <person name="Andreopoulos W."/>
            <person name="Labutti K."/>
            <person name="Pangilinan J."/>
            <person name="Ruiz-Duenas F.J."/>
            <person name="Barrasa J.M."/>
            <person name="Sanchez-Garcia M."/>
            <person name="Camarero S."/>
            <person name="Miyauchi S."/>
            <person name="Serrano A."/>
            <person name="Linde D."/>
            <person name="Babiker R."/>
            <person name="Drula E."/>
            <person name="Ayuso-Fernandez I."/>
            <person name="Pacheco R."/>
            <person name="Padilla G."/>
            <person name="Ferreira P."/>
            <person name="Barriuso J."/>
            <person name="Kellner H."/>
            <person name="Castanera R."/>
            <person name="Alfaro M."/>
            <person name="Ramirez L."/>
            <person name="Pisabarro A.G."/>
            <person name="Kuo A."/>
            <person name="Tritt A."/>
            <person name="Lipzen A."/>
            <person name="He G."/>
            <person name="Yan M."/>
            <person name="Ng V."/>
            <person name="Cullen D."/>
            <person name="Martin F."/>
            <person name="Rosso M.-N."/>
            <person name="Henrissat B."/>
            <person name="Hibbett D."/>
            <person name="Martinez A.T."/>
            <person name="Grigoriev I.V."/>
        </authorList>
    </citation>
    <scope>NUCLEOTIDE SEQUENCE</scope>
    <source>
        <strain evidence="3">CBS 506.95</strain>
    </source>
</reference>
<dbReference type="PANTHER" id="PTHR23257">
    <property type="entry name" value="SERINE-THREONINE PROTEIN KINASE"/>
    <property type="match status" value="1"/>
</dbReference>
<dbReference type="InterPro" id="IPR059179">
    <property type="entry name" value="MLKL-like_MCAfunc"/>
</dbReference>
<organism evidence="3 4">
    <name type="scientific">Crepidotus variabilis</name>
    <dbReference type="NCBI Taxonomy" id="179855"/>
    <lineage>
        <taxon>Eukaryota</taxon>
        <taxon>Fungi</taxon>
        <taxon>Dikarya</taxon>
        <taxon>Basidiomycota</taxon>
        <taxon>Agaricomycotina</taxon>
        <taxon>Agaricomycetes</taxon>
        <taxon>Agaricomycetidae</taxon>
        <taxon>Agaricales</taxon>
        <taxon>Agaricineae</taxon>
        <taxon>Crepidotaceae</taxon>
        <taxon>Crepidotus</taxon>
    </lineage>
</organism>
<feature type="domain" description="Protein kinase" evidence="2">
    <location>
        <begin position="551"/>
        <end position="816"/>
    </location>
</feature>
<dbReference type="Proteomes" id="UP000807306">
    <property type="component" value="Unassembled WGS sequence"/>
</dbReference>
<feature type="region of interest" description="Disordered" evidence="1">
    <location>
        <begin position="710"/>
        <end position="731"/>
    </location>
</feature>
<dbReference type="EMBL" id="MU157873">
    <property type="protein sequence ID" value="KAF9526297.1"/>
    <property type="molecule type" value="Genomic_DNA"/>
</dbReference>
<dbReference type="SUPFAM" id="SSF56112">
    <property type="entry name" value="Protein kinase-like (PK-like)"/>
    <property type="match status" value="1"/>
</dbReference>
<keyword evidence="4" id="KW-1185">Reference proteome</keyword>
<dbReference type="GO" id="GO:0007165">
    <property type="term" value="P:signal transduction"/>
    <property type="evidence" value="ECO:0007669"/>
    <property type="project" value="TreeGrafter"/>
</dbReference>
<feature type="compositionally biased region" description="Polar residues" evidence="1">
    <location>
        <begin position="285"/>
        <end position="294"/>
    </location>
</feature>
<feature type="compositionally biased region" description="Polar residues" evidence="1">
    <location>
        <begin position="713"/>
        <end position="731"/>
    </location>
</feature>
<dbReference type="GO" id="GO:0004672">
    <property type="term" value="F:protein kinase activity"/>
    <property type="evidence" value="ECO:0007669"/>
    <property type="project" value="InterPro"/>
</dbReference>
<feature type="compositionally biased region" description="Basic and acidic residues" evidence="1">
    <location>
        <begin position="837"/>
        <end position="855"/>
    </location>
</feature>
<dbReference type="InterPro" id="IPR000719">
    <property type="entry name" value="Prot_kinase_dom"/>
</dbReference>